<dbReference type="Pfam" id="PF16025">
    <property type="entry name" value="CaM_bind"/>
    <property type="match status" value="1"/>
</dbReference>
<dbReference type="GO" id="GO:0007099">
    <property type="term" value="P:centriole replication"/>
    <property type="evidence" value="ECO:0007669"/>
    <property type="project" value="InterPro"/>
</dbReference>
<dbReference type="GO" id="GO:0005814">
    <property type="term" value="C:centriole"/>
    <property type="evidence" value="ECO:0007669"/>
    <property type="project" value="InterPro"/>
</dbReference>
<organism evidence="2 3">
    <name type="scientific">Alosa alosa</name>
    <name type="common">allis shad</name>
    <dbReference type="NCBI Taxonomy" id="278164"/>
    <lineage>
        <taxon>Eukaryota</taxon>
        <taxon>Metazoa</taxon>
        <taxon>Chordata</taxon>
        <taxon>Craniata</taxon>
        <taxon>Vertebrata</taxon>
        <taxon>Euteleostomi</taxon>
        <taxon>Actinopterygii</taxon>
        <taxon>Neopterygii</taxon>
        <taxon>Teleostei</taxon>
        <taxon>Clupei</taxon>
        <taxon>Clupeiformes</taxon>
        <taxon>Clupeoidei</taxon>
        <taxon>Clupeidae</taxon>
        <taxon>Alosa</taxon>
    </lineage>
</organism>
<name>A0AAV6GKE2_9TELE</name>
<reference evidence="2" key="1">
    <citation type="submission" date="2020-10" db="EMBL/GenBank/DDBJ databases">
        <title>Chromosome-scale genome assembly of the Allis shad, Alosa alosa.</title>
        <authorList>
            <person name="Margot Z."/>
            <person name="Christophe K."/>
            <person name="Cabau C."/>
            <person name="Louis A."/>
            <person name="Berthelot C."/>
            <person name="Parey E."/>
            <person name="Roest Crollius H."/>
            <person name="Montfort J."/>
            <person name="Robinson-Rechavi M."/>
            <person name="Bucao C."/>
            <person name="Bouchez O."/>
            <person name="Gislard M."/>
            <person name="Lluch J."/>
            <person name="Milhes M."/>
            <person name="Lampietro C."/>
            <person name="Lopez Roques C."/>
            <person name="Donnadieu C."/>
            <person name="Braasch I."/>
            <person name="Desvignes T."/>
            <person name="Postlethwait J."/>
            <person name="Bobe J."/>
            <person name="Guiguen Y."/>
        </authorList>
    </citation>
    <scope>NUCLEOTIDE SEQUENCE</scope>
    <source>
        <strain evidence="2">M-15738</strain>
        <tissue evidence="2">Blood</tissue>
    </source>
</reference>
<keyword evidence="3" id="KW-1185">Reference proteome</keyword>
<dbReference type="GO" id="GO:1903723">
    <property type="term" value="P:negative regulation of centriole elongation"/>
    <property type="evidence" value="ECO:0007669"/>
    <property type="project" value="TreeGrafter"/>
</dbReference>
<comment type="caution">
    <text evidence="2">The sequence shown here is derived from an EMBL/GenBank/DDBJ whole genome shotgun (WGS) entry which is preliminary data.</text>
</comment>
<dbReference type="PANTHER" id="PTHR13594">
    <property type="entry name" value="CENTRIOLAR COILED-COIL PROTEIN OF 110 KDA"/>
    <property type="match status" value="1"/>
</dbReference>
<accession>A0AAV6GKE2</accession>
<dbReference type="Proteomes" id="UP000823561">
    <property type="component" value="Chromosome 9"/>
</dbReference>
<dbReference type="PANTHER" id="PTHR13594:SF2">
    <property type="entry name" value="SI:CH73-100L22.3"/>
    <property type="match status" value="1"/>
</dbReference>
<feature type="region of interest" description="Disordered" evidence="1">
    <location>
        <begin position="223"/>
        <end position="287"/>
    </location>
</feature>
<sequence>MESYEVFIQRHISQLRQHNIKSPVQHQKYLCKTNDKCRSEITFYGCAILSPLLSLEQREEMCRYRAKCLMSEKTMNSHTIRTSVQINPSPTLKEFILGQEVSLNGNTSRISNITENSGNKQEVKKYTCSPILSPTGLTDDWEVEDLRYPFIWTACDVSVIVASHEGKPVHTISQGPSIMNHVQMDRDTLEEYVDGSQQAHTDQTSCLSIVCPSEGPWKQQTLMQSRSTELHVVSSADDDDDDDSLSDKENEEVSKEDFMGRGEHLRANRKRQEQGRVPTPEPEKGQFDCTQQIISSENLCESRGYGSFQVNLINDEQVEGSFECENVKAKMKMSSRLKLVGNKKDFTPAFSCSPRKSSCFFRKKSSGRGTQRLSFTTETYKNVPVPQFSLSPVNSKKGDGVNPSRKQEINKSLHNESKGLLSWNDSVCWGSGNKSVVTRDITLGRSFNQTQQIAQLELNLSSLKTLISDLESSLSETQTDSEESTEAFTYSCHDHSSPVVIKKSRVNRNANHTTHSFLKQPVIVSGYEAIPESDHELLQLHQAIPQNAFQVAIGECQKPLLGDVSSKSEQEKNILKMAGPKLDVSMNQSYDVESPSGLLLQAQISGGKQFTQCPDSHGVFFHTKRRLIMKAVDSNSSASADQRSGIIEKSSSSTIKGAVCSKASRK</sequence>
<evidence type="ECO:0000256" key="1">
    <source>
        <dbReference type="SAM" id="MobiDB-lite"/>
    </source>
</evidence>
<dbReference type="GO" id="GO:0032053">
    <property type="term" value="P:ciliary basal body organization"/>
    <property type="evidence" value="ECO:0007669"/>
    <property type="project" value="TreeGrafter"/>
</dbReference>
<gene>
    <name evidence="2" type="ORF">AALO_G00119660</name>
</gene>
<dbReference type="EMBL" id="JADWDJ010000009">
    <property type="protein sequence ID" value="KAG5275385.1"/>
    <property type="molecule type" value="Genomic_DNA"/>
</dbReference>
<feature type="region of interest" description="Disordered" evidence="1">
    <location>
        <begin position="633"/>
        <end position="666"/>
    </location>
</feature>
<dbReference type="GO" id="GO:0032465">
    <property type="term" value="P:regulation of cytokinesis"/>
    <property type="evidence" value="ECO:0007669"/>
    <property type="project" value="InterPro"/>
</dbReference>
<feature type="compositionally biased region" description="Polar residues" evidence="1">
    <location>
        <begin position="633"/>
        <end position="642"/>
    </location>
</feature>
<protein>
    <submittedName>
        <fullName evidence="2">Uncharacterized protein</fullName>
    </submittedName>
</protein>
<feature type="compositionally biased region" description="Basic and acidic residues" evidence="1">
    <location>
        <begin position="245"/>
        <end position="274"/>
    </location>
</feature>
<evidence type="ECO:0000313" key="3">
    <source>
        <dbReference type="Proteomes" id="UP000823561"/>
    </source>
</evidence>
<dbReference type="InterPro" id="IPR033207">
    <property type="entry name" value="CCP110"/>
</dbReference>
<dbReference type="AlphaFoldDB" id="A0AAV6GKE2"/>
<evidence type="ECO:0000313" key="2">
    <source>
        <dbReference type="EMBL" id="KAG5275385.1"/>
    </source>
</evidence>
<proteinExistence type="predicted"/>